<proteinExistence type="predicted"/>
<sequence>NNYEFSDLKKIGEGGFENISKAIWIRQNHQLEITVAIKKLINDNIYKFKQE</sequence>
<evidence type="ECO:0000313" key="1">
    <source>
        <dbReference type="EMBL" id="CAG8853502.1"/>
    </source>
</evidence>
<dbReference type="InterPro" id="IPR011009">
    <property type="entry name" value="Kinase-like_dom_sf"/>
</dbReference>
<dbReference type="EMBL" id="CAJVQB010125096">
    <property type="protein sequence ID" value="CAG8853502.1"/>
    <property type="molecule type" value="Genomic_DNA"/>
</dbReference>
<reference evidence="1 2" key="1">
    <citation type="submission" date="2021-06" db="EMBL/GenBank/DDBJ databases">
        <authorList>
            <person name="Kallberg Y."/>
            <person name="Tangrot J."/>
            <person name="Rosling A."/>
        </authorList>
    </citation>
    <scope>NUCLEOTIDE SEQUENCE [LARGE SCALE GENOMIC DNA]</scope>
    <source>
        <strain evidence="1 2">120-4 pot B 10/14</strain>
    </source>
</reference>
<feature type="non-terminal residue" evidence="1">
    <location>
        <position position="51"/>
    </location>
</feature>
<dbReference type="Gene3D" id="3.30.200.20">
    <property type="entry name" value="Phosphorylase Kinase, domain 1"/>
    <property type="match status" value="1"/>
</dbReference>
<organism evidence="1 2">
    <name type="scientific">Gigaspora margarita</name>
    <dbReference type="NCBI Taxonomy" id="4874"/>
    <lineage>
        <taxon>Eukaryota</taxon>
        <taxon>Fungi</taxon>
        <taxon>Fungi incertae sedis</taxon>
        <taxon>Mucoromycota</taxon>
        <taxon>Glomeromycotina</taxon>
        <taxon>Glomeromycetes</taxon>
        <taxon>Diversisporales</taxon>
        <taxon>Gigasporaceae</taxon>
        <taxon>Gigaspora</taxon>
    </lineage>
</organism>
<feature type="non-terminal residue" evidence="1">
    <location>
        <position position="1"/>
    </location>
</feature>
<name>A0ABN7XE41_GIGMA</name>
<gene>
    <name evidence="1" type="ORF">GMARGA_LOCUS42323</name>
</gene>
<dbReference type="Proteomes" id="UP000789901">
    <property type="component" value="Unassembled WGS sequence"/>
</dbReference>
<evidence type="ECO:0000313" key="2">
    <source>
        <dbReference type="Proteomes" id="UP000789901"/>
    </source>
</evidence>
<dbReference type="SUPFAM" id="SSF56112">
    <property type="entry name" value="Protein kinase-like (PK-like)"/>
    <property type="match status" value="1"/>
</dbReference>
<comment type="caution">
    <text evidence="1">The sequence shown here is derived from an EMBL/GenBank/DDBJ whole genome shotgun (WGS) entry which is preliminary data.</text>
</comment>
<protein>
    <submittedName>
        <fullName evidence="1">31059_t:CDS:1</fullName>
    </submittedName>
</protein>
<keyword evidence="2" id="KW-1185">Reference proteome</keyword>
<accession>A0ABN7XE41</accession>